<name>A0AAN6PIA9_9PEZI</name>
<dbReference type="EMBL" id="MU854399">
    <property type="protein sequence ID" value="KAK4039509.1"/>
    <property type="molecule type" value="Genomic_DNA"/>
</dbReference>
<accession>A0AAN6PIA9</accession>
<feature type="transmembrane region" description="Helical" evidence="6">
    <location>
        <begin position="491"/>
        <end position="511"/>
    </location>
</feature>
<feature type="transmembrane region" description="Helical" evidence="6">
    <location>
        <begin position="402"/>
        <end position="426"/>
    </location>
</feature>
<dbReference type="Gene3D" id="1.20.1250.20">
    <property type="entry name" value="MFS general substrate transporter like domains"/>
    <property type="match status" value="1"/>
</dbReference>
<dbReference type="PANTHER" id="PTHR23502">
    <property type="entry name" value="MAJOR FACILITATOR SUPERFAMILY"/>
    <property type="match status" value="1"/>
</dbReference>
<proteinExistence type="predicted"/>
<feature type="transmembrane region" description="Helical" evidence="6">
    <location>
        <begin position="90"/>
        <end position="113"/>
    </location>
</feature>
<feature type="transmembrane region" description="Helical" evidence="6">
    <location>
        <begin position="190"/>
        <end position="209"/>
    </location>
</feature>
<dbReference type="Proteomes" id="UP001303115">
    <property type="component" value="Unassembled WGS sequence"/>
</dbReference>
<evidence type="ECO:0000256" key="1">
    <source>
        <dbReference type="ARBA" id="ARBA00004141"/>
    </source>
</evidence>
<protein>
    <submittedName>
        <fullName evidence="8">MFS antiporter QDR3</fullName>
    </submittedName>
</protein>
<evidence type="ECO:0000259" key="7">
    <source>
        <dbReference type="PROSITE" id="PS50850"/>
    </source>
</evidence>
<keyword evidence="4 6" id="KW-0472">Membrane</keyword>
<feature type="transmembrane region" description="Helical" evidence="6">
    <location>
        <begin position="446"/>
        <end position="470"/>
    </location>
</feature>
<comment type="caution">
    <text evidence="8">The sequence shown here is derived from an EMBL/GenBank/DDBJ whole genome shotgun (WGS) entry which is preliminary data.</text>
</comment>
<organism evidence="8 9">
    <name type="scientific">Parachaetomium inaequale</name>
    <dbReference type="NCBI Taxonomy" id="2588326"/>
    <lineage>
        <taxon>Eukaryota</taxon>
        <taxon>Fungi</taxon>
        <taxon>Dikarya</taxon>
        <taxon>Ascomycota</taxon>
        <taxon>Pezizomycotina</taxon>
        <taxon>Sordariomycetes</taxon>
        <taxon>Sordariomycetidae</taxon>
        <taxon>Sordariales</taxon>
        <taxon>Chaetomiaceae</taxon>
        <taxon>Parachaetomium</taxon>
    </lineage>
</organism>
<dbReference type="Pfam" id="PF07690">
    <property type="entry name" value="MFS_1"/>
    <property type="match status" value="1"/>
</dbReference>
<keyword evidence="9" id="KW-1185">Reference proteome</keyword>
<reference evidence="9" key="1">
    <citation type="journal article" date="2023" name="Mol. Phylogenet. Evol.">
        <title>Genome-scale phylogeny and comparative genomics of the fungal order Sordariales.</title>
        <authorList>
            <person name="Hensen N."/>
            <person name="Bonometti L."/>
            <person name="Westerberg I."/>
            <person name="Brannstrom I.O."/>
            <person name="Guillou S."/>
            <person name="Cros-Aarteil S."/>
            <person name="Calhoun S."/>
            <person name="Haridas S."/>
            <person name="Kuo A."/>
            <person name="Mondo S."/>
            <person name="Pangilinan J."/>
            <person name="Riley R."/>
            <person name="LaButti K."/>
            <person name="Andreopoulos B."/>
            <person name="Lipzen A."/>
            <person name="Chen C."/>
            <person name="Yan M."/>
            <person name="Daum C."/>
            <person name="Ng V."/>
            <person name="Clum A."/>
            <person name="Steindorff A."/>
            <person name="Ohm R.A."/>
            <person name="Martin F."/>
            <person name="Silar P."/>
            <person name="Natvig D.O."/>
            <person name="Lalanne C."/>
            <person name="Gautier V."/>
            <person name="Ament-Velasquez S.L."/>
            <person name="Kruys A."/>
            <person name="Hutchinson M.I."/>
            <person name="Powell A.J."/>
            <person name="Barry K."/>
            <person name="Miller A.N."/>
            <person name="Grigoriev I.V."/>
            <person name="Debuchy R."/>
            <person name="Gladieux P."/>
            <person name="Hiltunen Thoren M."/>
            <person name="Johannesson H."/>
        </authorList>
    </citation>
    <scope>NUCLEOTIDE SEQUENCE [LARGE SCALE GENOMIC DNA]</scope>
    <source>
        <strain evidence="9">CBS 284.82</strain>
    </source>
</reference>
<evidence type="ECO:0000256" key="2">
    <source>
        <dbReference type="ARBA" id="ARBA00022692"/>
    </source>
</evidence>
<feature type="transmembrane region" description="Helical" evidence="6">
    <location>
        <begin position="523"/>
        <end position="543"/>
    </location>
</feature>
<evidence type="ECO:0000256" key="4">
    <source>
        <dbReference type="ARBA" id="ARBA00023136"/>
    </source>
</evidence>
<feature type="transmembrane region" description="Helical" evidence="6">
    <location>
        <begin position="245"/>
        <end position="266"/>
    </location>
</feature>
<evidence type="ECO:0000313" key="8">
    <source>
        <dbReference type="EMBL" id="KAK4039509.1"/>
    </source>
</evidence>
<dbReference type="InterPro" id="IPR036259">
    <property type="entry name" value="MFS_trans_sf"/>
</dbReference>
<dbReference type="GO" id="GO:0005886">
    <property type="term" value="C:plasma membrane"/>
    <property type="evidence" value="ECO:0007669"/>
    <property type="project" value="TreeGrafter"/>
</dbReference>
<dbReference type="PANTHER" id="PTHR23502:SF4">
    <property type="entry name" value="MAJOR FACILITATOR SUPERFAMILY (MFS) PROFILE DOMAIN-CONTAINING PROTEIN-RELATED"/>
    <property type="match status" value="1"/>
</dbReference>
<evidence type="ECO:0000256" key="5">
    <source>
        <dbReference type="SAM" id="MobiDB-lite"/>
    </source>
</evidence>
<dbReference type="InterPro" id="IPR011701">
    <property type="entry name" value="MFS"/>
</dbReference>
<dbReference type="InterPro" id="IPR020846">
    <property type="entry name" value="MFS_dom"/>
</dbReference>
<feature type="transmembrane region" description="Helical" evidence="6">
    <location>
        <begin position="125"/>
        <end position="145"/>
    </location>
</feature>
<dbReference type="AlphaFoldDB" id="A0AAN6PIA9"/>
<feature type="transmembrane region" description="Helical" evidence="6">
    <location>
        <begin position="586"/>
        <end position="607"/>
    </location>
</feature>
<feature type="transmembrane region" description="Helical" evidence="6">
    <location>
        <begin position="555"/>
        <end position="574"/>
    </location>
</feature>
<gene>
    <name evidence="8" type="ORF">C8A01DRAFT_16555</name>
</gene>
<dbReference type="GO" id="GO:0022857">
    <property type="term" value="F:transmembrane transporter activity"/>
    <property type="evidence" value="ECO:0007669"/>
    <property type="project" value="InterPro"/>
</dbReference>
<evidence type="ECO:0000256" key="3">
    <source>
        <dbReference type="ARBA" id="ARBA00022989"/>
    </source>
</evidence>
<feature type="region of interest" description="Disordered" evidence="5">
    <location>
        <begin position="306"/>
        <end position="336"/>
    </location>
</feature>
<evidence type="ECO:0000313" key="9">
    <source>
        <dbReference type="Proteomes" id="UP001303115"/>
    </source>
</evidence>
<sequence>MDDDQPKTAANTAAEGTVPRWSFVVLNPKITAQVPGTVQLLSNADCELDPEQQHEDNSLKTTANGKIILSPQPSHSPNDPLNWPRWRRDAALISLGLFCAVGGGMPIILAAGFTEIAADYSVPVSQIALTTGVVNIGLGVGSVLAGPTAIIFGKRPVYLGSVVLFIISAVWCALSPSFVSLLLARMVQGAALSVTEALPSATIADIFFLHERAFRVGIYALMFLGGKNLVPLASAAVIGAWGWRWVFWIAVIVGVVCGILIFTFLAETFWDRTLVHDGEIPAHSPRAATPEDSSSKTDKLKIAPEAKSHATDDYISSPSSLADCSPPPATPDDLENKPLPPPTIIHVIGDTTTTTTPTTNNTYTSHRASLPALPFVSHLRPYHGRLLPSSNTRWHHAFLRPFLLLLYPSILWSAAVYACSIGWLIVLAECVTVVYRSQATYHLSALQAGLVYLSPFVGGVLGTAAAGRVSDLVVRAMARRNGGVYEPEFRLVMVLPVAVCTGAGLMAFGWSAGVGDSVMVPTVWFGVVAFGCALGSTTAITFCVDSYKEFASEALVTLSFVKNICHGMVFSFFVTEWVESDGPKTVFIWIGVIQLIVLAFTVPMCIYGKRARHWTARDSFYPARSVIFKQ</sequence>
<dbReference type="SUPFAM" id="SSF103473">
    <property type="entry name" value="MFS general substrate transporter"/>
    <property type="match status" value="1"/>
</dbReference>
<feature type="transmembrane region" description="Helical" evidence="6">
    <location>
        <begin position="157"/>
        <end position="184"/>
    </location>
</feature>
<feature type="transmembrane region" description="Helical" evidence="6">
    <location>
        <begin position="216"/>
        <end position="239"/>
    </location>
</feature>
<keyword evidence="2 6" id="KW-0812">Transmembrane</keyword>
<evidence type="ECO:0000256" key="6">
    <source>
        <dbReference type="SAM" id="Phobius"/>
    </source>
</evidence>
<comment type="subcellular location">
    <subcellularLocation>
        <location evidence="1">Membrane</location>
        <topology evidence="1">Multi-pass membrane protein</topology>
    </subcellularLocation>
</comment>
<keyword evidence="3 6" id="KW-1133">Transmembrane helix</keyword>
<dbReference type="PROSITE" id="PS50850">
    <property type="entry name" value="MFS"/>
    <property type="match status" value="1"/>
</dbReference>
<dbReference type="FunFam" id="1.20.1250.20:FF:000396">
    <property type="entry name" value="MFS general substrate transporter"/>
    <property type="match status" value="1"/>
</dbReference>
<feature type="domain" description="Major facilitator superfamily (MFS) profile" evidence="7">
    <location>
        <begin position="91"/>
        <end position="609"/>
    </location>
</feature>